<evidence type="ECO:0000256" key="1">
    <source>
        <dbReference type="SAM" id="SignalP"/>
    </source>
</evidence>
<name>A0ABV2TVG4_9FLAO</name>
<comment type="caution">
    <text evidence="2">The sequence shown here is derived from an EMBL/GenBank/DDBJ whole genome shotgun (WGS) entry which is preliminary data.</text>
</comment>
<feature type="signal peptide" evidence="1">
    <location>
        <begin position="1"/>
        <end position="19"/>
    </location>
</feature>
<dbReference type="InterPro" id="IPR021428">
    <property type="entry name" value="DUF3078"/>
</dbReference>
<dbReference type="RefSeq" id="WP_354617693.1">
    <property type="nucleotide sequence ID" value="NZ_JBEWYP010000002.1"/>
</dbReference>
<proteinExistence type="predicted"/>
<dbReference type="EMBL" id="JBEWYP010000002">
    <property type="protein sequence ID" value="MET7028865.1"/>
    <property type="molecule type" value="Genomic_DNA"/>
</dbReference>
<evidence type="ECO:0000313" key="2">
    <source>
        <dbReference type="EMBL" id="MET7028865.1"/>
    </source>
</evidence>
<dbReference type="Pfam" id="PF11276">
    <property type="entry name" value="DUF3078"/>
    <property type="match status" value="1"/>
</dbReference>
<keyword evidence="1" id="KW-0732">Signal</keyword>
<evidence type="ECO:0000313" key="3">
    <source>
        <dbReference type="Proteomes" id="UP001549773"/>
    </source>
</evidence>
<protein>
    <submittedName>
        <fullName evidence="2">DUF3078 domain-containing protein</fullName>
    </submittedName>
</protein>
<feature type="chain" id="PRO_5047340329" evidence="1">
    <location>
        <begin position="20"/>
        <end position="310"/>
    </location>
</feature>
<sequence>MKKILMVLVLVAGTMGTYAQTVEELKAEMKPKKDSVAAIQSRIKSIQSKIDAMPGWKIGAFGTIGATISEFNNWYSKGIPNSSAGNIGFTVNSYANLKQDKFFWRNAANINLSWVKIDDTDDPTDDDTFRQANDVFNITSLYGHRLNKKFAISTLGEYRTTILSNFNDPGYLDLGVGATWTPIDDLVVVVHPLNYNFVFSKGDNVFESSLGAKIVADYTRQLGDISFKTNLSAFQSYKSADFSNWTWTNSFGYTLWKMIGVGFDFGLRKNKQEALNYALNNQTLPDPTPTFDTVDNKLQTYWILGLNYSF</sequence>
<dbReference type="Proteomes" id="UP001549773">
    <property type="component" value="Unassembled WGS sequence"/>
</dbReference>
<gene>
    <name evidence="2" type="ORF">ABXZ32_05640</name>
</gene>
<reference evidence="2 3" key="1">
    <citation type="submission" date="2024-07" db="EMBL/GenBank/DDBJ databases">
        <title>The genome sequence of type strain Sediminicola luteus GDMCC 1.2596T.</title>
        <authorList>
            <person name="Liu Y."/>
        </authorList>
    </citation>
    <scope>NUCLEOTIDE SEQUENCE [LARGE SCALE GENOMIC DNA]</scope>
    <source>
        <strain evidence="2 3">GDMCC 1.2596</strain>
    </source>
</reference>
<keyword evidence="3" id="KW-1185">Reference proteome</keyword>
<accession>A0ABV2TVG4</accession>
<organism evidence="2 3">
    <name type="scientific">Sediminicola luteus</name>
    <dbReference type="NCBI Taxonomy" id="319238"/>
    <lineage>
        <taxon>Bacteria</taxon>
        <taxon>Pseudomonadati</taxon>
        <taxon>Bacteroidota</taxon>
        <taxon>Flavobacteriia</taxon>
        <taxon>Flavobacteriales</taxon>
        <taxon>Flavobacteriaceae</taxon>
        <taxon>Sediminicola</taxon>
    </lineage>
</organism>